<evidence type="ECO:0000313" key="2">
    <source>
        <dbReference type="Proteomes" id="UP000646523"/>
    </source>
</evidence>
<organism evidence="1 2">
    <name type="scientific">Nonomuraea cavernae</name>
    <dbReference type="NCBI Taxonomy" id="2045107"/>
    <lineage>
        <taxon>Bacteria</taxon>
        <taxon>Bacillati</taxon>
        <taxon>Actinomycetota</taxon>
        <taxon>Actinomycetes</taxon>
        <taxon>Streptosporangiales</taxon>
        <taxon>Streptosporangiaceae</taxon>
        <taxon>Nonomuraea</taxon>
    </lineage>
</organism>
<reference evidence="1" key="1">
    <citation type="journal article" date="2014" name="Int. J. Syst. Evol. Microbiol.">
        <title>Complete genome sequence of Corynebacterium casei LMG S-19264T (=DSM 44701T), isolated from a smear-ripened cheese.</title>
        <authorList>
            <consortium name="US DOE Joint Genome Institute (JGI-PGF)"/>
            <person name="Walter F."/>
            <person name="Albersmeier A."/>
            <person name="Kalinowski J."/>
            <person name="Ruckert C."/>
        </authorList>
    </citation>
    <scope>NUCLEOTIDE SEQUENCE</scope>
    <source>
        <strain evidence="1">CGMCC 4.7368</strain>
    </source>
</reference>
<sequence>MLISVDVEKRCHNAMGRVAAMTEVLDVELDAWPCPQLAPHPPARTGGRVTCLDWAAESPARARVVDYTCSCRVIVYELLASGGTYVIRRTHQTVPPRVAYAGPWLRRPADRMWMLILTGEAR</sequence>
<dbReference type="AlphaFoldDB" id="A0A918DHL0"/>
<name>A0A918DHL0_9ACTN</name>
<comment type="caution">
    <text evidence="1">The sequence shown here is derived from an EMBL/GenBank/DDBJ whole genome shotgun (WGS) entry which is preliminary data.</text>
</comment>
<keyword evidence="2" id="KW-1185">Reference proteome</keyword>
<accession>A0A918DHL0</accession>
<reference evidence="1" key="2">
    <citation type="submission" date="2020-09" db="EMBL/GenBank/DDBJ databases">
        <authorList>
            <person name="Sun Q."/>
            <person name="Zhou Y."/>
        </authorList>
    </citation>
    <scope>NUCLEOTIDE SEQUENCE</scope>
    <source>
        <strain evidence="1">CGMCC 4.7368</strain>
    </source>
</reference>
<proteinExistence type="predicted"/>
<dbReference type="EMBL" id="BMNH01000005">
    <property type="protein sequence ID" value="GGO67069.1"/>
    <property type="molecule type" value="Genomic_DNA"/>
</dbReference>
<evidence type="ECO:0000313" key="1">
    <source>
        <dbReference type="EMBL" id="GGO67069.1"/>
    </source>
</evidence>
<protein>
    <submittedName>
        <fullName evidence="1">Uncharacterized protein</fullName>
    </submittedName>
</protein>
<dbReference type="Proteomes" id="UP000646523">
    <property type="component" value="Unassembled WGS sequence"/>
</dbReference>
<gene>
    <name evidence="1" type="ORF">GCM10012289_22610</name>
</gene>